<dbReference type="GO" id="GO:0000922">
    <property type="term" value="C:spindle pole"/>
    <property type="evidence" value="ECO:0007669"/>
    <property type="project" value="TreeGrafter"/>
</dbReference>
<dbReference type="InterPro" id="IPR043513">
    <property type="entry name" value="Cenp-F"/>
</dbReference>
<dbReference type="EMBL" id="CAXIEN010000150">
    <property type="protein sequence ID" value="CAL1281923.1"/>
    <property type="molecule type" value="Genomic_DNA"/>
</dbReference>
<dbReference type="GO" id="GO:0000278">
    <property type="term" value="P:mitotic cell cycle"/>
    <property type="evidence" value="ECO:0007669"/>
    <property type="project" value="TreeGrafter"/>
</dbReference>
<dbReference type="GO" id="GO:0008017">
    <property type="term" value="F:microtubule binding"/>
    <property type="evidence" value="ECO:0007669"/>
    <property type="project" value="InterPro"/>
</dbReference>
<dbReference type="Gene3D" id="1.10.287.1490">
    <property type="match status" value="1"/>
</dbReference>
<feature type="compositionally biased region" description="Polar residues" evidence="2">
    <location>
        <begin position="3331"/>
        <end position="3349"/>
    </location>
</feature>
<dbReference type="PANTHER" id="PTHR18874">
    <property type="entry name" value="CMF/LEK/CENP CELL DIVISION-RELATED"/>
    <property type="match status" value="1"/>
</dbReference>
<dbReference type="GO" id="GO:0051310">
    <property type="term" value="P:metaphase chromosome alignment"/>
    <property type="evidence" value="ECO:0007669"/>
    <property type="project" value="TreeGrafter"/>
</dbReference>
<dbReference type="PANTHER" id="PTHR18874:SF10">
    <property type="entry name" value="CENTROMERE PROTEIN F"/>
    <property type="match status" value="1"/>
</dbReference>
<evidence type="ECO:0008006" key="5">
    <source>
        <dbReference type="Google" id="ProtNLM"/>
    </source>
</evidence>
<keyword evidence="1" id="KW-0175">Coiled coil</keyword>
<reference evidence="3 4" key="1">
    <citation type="submission" date="2024-04" db="EMBL/GenBank/DDBJ databases">
        <authorList>
            <person name="Rising A."/>
            <person name="Reimegard J."/>
            <person name="Sonavane S."/>
            <person name="Akerstrom W."/>
            <person name="Nylinder S."/>
            <person name="Hedman E."/>
            <person name="Kallberg Y."/>
        </authorList>
    </citation>
    <scope>NUCLEOTIDE SEQUENCE [LARGE SCALE GENOMIC DNA]</scope>
</reference>
<feature type="coiled-coil region" evidence="1">
    <location>
        <begin position="187"/>
        <end position="214"/>
    </location>
</feature>
<evidence type="ECO:0000256" key="1">
    <source>
        <dbReference type="SAM" id="Coils"/>
    </source>
</evidence>
<sequence length="3369" mass="389155">MDWASSQWKQELPPLAIQKINALEEKIERLQKERQQKQLQCECLELALEKEKRKVENEKQQTIASQRELQSLADVCKDFEDKQQRLQNEIQNRDNRIASLEGLLSQAKKENCRLQQLENDLKELRGVRETTLLEREQKNESYNSGQNAELQEKKINLLSDSLSENSEMSILAEKENNKYALNENDLLSSLRKKISDQEKTIQELILKLASISDKENTKELHRTYSKTPGRPQMESVEASPALRNKSVWNSFTTTPAKENKETVLRHHNDSVSTGSTDEKLMALQARLKQLCQELDCQRHNFEASKVSMEQKFKEKENALKAELKYQAQANADLDKELKEIRNKYQQEINQSTKKLDMLTAQLKKTEETKVILEKEVKNMESKIKACALSLKAKEEEAQDLQKLKNMADATIQSLQAQVRDLEKKCKNVQEQNSSLNETVKALELQLDGSCNLARERETDLAKVKKEFENLSISHKNILDENQELRNRIVTAQTKTEEFLQNEVVLKEQVELMEKEQNQLTDKLHLEMKKSQELTLVVEEQKSQMSLQNEELSLMESKLTVLNKEFTVTKLELQEKISDLDNKLNHAGKENMELIQKLKECSSRENLLMEKLEGTENEKTELLDKLAAEMKKLQELETNMAEDKQVISHLKEELSIESAKNNELSIRLSASKKEYEAQIQALETNLSTVERDYTALENKIKELSLNELSLKEKLELIEKEKEEVTSRLKTENDSRLSFESAISDLNDQIKSLKEESAAKSLENTELRNTCESLTTEFKTQIQALETNLSTAERDYTALENKIKELSLNESSLKEKLELIEKEKEEVTSRLKTENDSKQSLESSISGLNDQIKSLREELAGKSLENTELRNTCESLETDFKAKTENLEEKLALSLSEVATLSNQLQSVSSNETMLKDQLQMLERDKKELENRLTAETENAEKLLAKEEELKTKILSLERDLSCSSAELEKTNQLKEASMEEVKVQIQHLEINLSTSQKECAGLENKLKEYSLAESSLKEKLEQIGNEKEEAVSQLAAEKNLKLNLESSVLELSNQIKLLEEEKASKSLEVDELKKRIADMINEYEAKIQQLEINLNTSQKEFTGLEDKLKEYSLAELPLKEKLEQIGNEKQEVVSQLAAEKSARLNLESSVLELNNQMKLLEEEKAMKSLEVEELKKRIADLMIEHEEYERKSSELLAVQKQLESVSLNEKSLLNKLQVLEKEKEDFSSNLADESSKITSLLADNEKQRSDILSLQEELSAKTLELDSLNRVKEALTEELNAKIQDLSTKLSSMEAECTVSKIELKNCLLEQSYAEEKMKIMEENNIKLNEDLSSEISKSEHLQCSLEELKINLSCLEEELSLKSAQLEEVTASQAEYEEKIQELLVGSNSDQSKHSLLESQLQEYKLNEIALNDQIEALRKQGDLLFSRLGNEIEETRRLRMANEDKESLISALNKELADKCLEIDRLSAEMECLKKLYEVDVQDLQIKLIDAETESDTIKSQIQRYKENESSLMKKIDLLNAAEQKVASSLNEEICKNQNLESIVKRLKQFILSLENDLSRMSEECRNIDQEFLTSQSHYEINIQKLENQLSAAEEKYSVLEIQLNNNLSYTEDMKEKLKFMEEEKAQMSSIITTESDRVVSLQEVNAKLHGEIVLLKEQISCQSLELANMRKTMENLNEHENKIEKLQKDLVESEAERINFQTQIDELFKTESSCEMEAQKLVAENQEIASHLRAEVQKTKELEKEVEAANVALKKEMDCKSLLLNDMAAEKAQFRAKLEELENKLLCSSIPKKLNGSFSKELRLDEKVASFCISSLEENLSLRSFEYDELSLENEILKEELERNIQELQDEISDVKSENEHLRVKMNDISLNAEMSQKRLELVEKEKEDLDRQLNFENKKIKMLESGIQELKKIILTLQVLLISYNGDIKGLNSEMAVSKDCSEFKDEVTLNNIATEKEYVSSIRAETESFPTFYFPEFKSFSSLPEKEFSAALEKFSFYSLNQICSLENNLISKLERCKFLCRYQLIDRVQLNEVWKLFVFLRRKLRQIQLLKKFMFCFCNILKSSLVAHILHSVNKVALVKVFPKNFGFTLKDFLYLCNNAFNKILFSVSQTFEKDSSLVNRRCAFFIKYSDIHSNALHLPVVKRTIFVLCETKLQRVCRDLKPRHASTQRVDDIFFARKQDIKKALNALKAQEVPFFLNFAMSVMEKIGKVFYHSSDDLNDATSGHFSTSAFQMKNYLSLLEPSSPIFQILSKYCIDILNLENIAVHDICYWKHHCNILGIDRCDVQKMITLLEHMAKHKRGENGLGSISLSNKHAKEEVTIQKSEESVEQCLKIEKEKQKLLNIAIEEIEKDLGETFLQKEKFKTMALNVGKMLCCLKKCDTDNLVFSNMQLDGVEICNDACFCEKCVMDEDMSDGPSHLVLTLDHCLKWVERLINSGCQLEKEVCELKKDESELKTLSRRLKDKNSELEMTVDQCNKNLEAAHNQIQGLIYDLQKQKEKYEFLSQSVNEKDTLIMQLQAENGILLNSIDEYKTKLKVLEDEVSSLSINQEKLEFSLLCKDKEIESLKETFDENVSLLNETKRKCEEYRNEIHLLNSRISKYEEEKMIDQHMSQNLSFDNSFVPDDLVKSSKTVINELQAKVDSLTKANNSLNLTIENIEEELKNVYMEKKSVVEELEKLSEQIAYFKQEISVSTQNYIDEKNSKENLLLRLKENEKLVLDNERIIKQLKTKNETLEKNASLIKNLTKEHEQVVSKKNSDLTRCRQVIEKLQTQIAELEQENSNLKDQTKVIKRQEGLKHQLNEIISQKSELEKEIARLKLVETEKIQTLERLSEANLERDNLTEQIHQLTLEFETQKKKNTDLETKCTELDNFLKDAINSNTSLEKELDENKNIISILNKQLEESTVELKNKRTSECELMKEISVLKSAEKHLTQEIESITKNLKDAKDNVKAERNKNQLLMKENETLRVNGRMQANIGTELQKLRNTLSGAYNFTASVLNTILCAVQSYPENTDFEELRCSLTALIVQCTQNSEKEFPMNMLDQLNSFFGTLINNHKDDLVICGLVSSIKDSVKSIASMDEPFHGAETSLVISPDTVCNMSVFESTFVKQTNNHSRNISADLKYIKAQTDEVIFSFKKIISKKTEEIEKLKKELKQIPFTSTKNESKPTELDKTSFKWKYELIKRQYRQLEEKYNAVIVSSEQMEKTIETLEAENKRLQAENKNLEAEAEELSDEIKNLQAYYSNSDELLEALTELNALRHKLKEVENENRWLQKEIQEFQMQQKSAEKLFSSADFNSLRHKLKELENENNWLRKRLQEFQLQQTSAGKPSPTLNQRQTQIPKFDKTYLKENSVNRLMKGS</sequence>
<feature type="coiled-coil region" evidence="1">
    <location>
        <begin position="1450"/>
        <end position="1632"/>
    </location>
</feature>
<evidence type="ECO:0000313" key="3">
    <source>
        <dbReference type="EMBL" id="CAL1281923.1"/>
    </source>
</evidence>
<feature type="coiled-coil region" evidence="1">
    <location>
        <begin position="280"/>
        <end position="1106"/>
    </location>
</feature>
<feature type="coiled-coil region" evidence="1">
    <location>
        <begin position="20"/>
        <end position="134"/>
    </location>
</feature>
<gene>
    <name evidence="3" type="ORF">LARSCL_LOCUS11858</name>
</gene>
<feature type="coiled-coil region" evidence="1">
    <location>
        <begin position="1338"/>
        <end position="1372"/>
    </location>
</feature>
<accession>A0AAV2AD78</accession>
<feature type="coiled-coil region" evidence="1">
    <location>
        <begin position="3209"/>
        <end position="3331"/>
    </location>
</feature>
<feature type="coiled-coil region" evidence="1">
    <location>
        <begin position="2447"/>
        <end position="2555"/>
    </location>
</feature>
<feature type="coiled-coil region" evidence="1">
    <location>
        <begin position="1142"/>
        <end position="1295"/>
    </location>
</feature>
<keyword evidence="4" id="KW-1185">Reference proteome</keyword>
<dbReference type="GO" id="GO:0005634">
    <property type="term" value="C:nucleus"/>
    <property type="evidence" value="ECO:0007669"/>
    <property type="project" value="TreeGrafter"/>
</dbReference>
<feature type="coiled-coil region" evidence="1">
    <location>
        <begin position="1829"/>
        <end position="1909"/>
    </location>
</feature>
<evidence type="ECO:0000313" key="4">
    <source>
        <dbReference type="Proteomes" id="UP001497382"/>
    </source>
</evidence>
<proteinExistence type="predicted"/>
<organism evidence="3 4">
    <name type="scientific">Larinioides sclopetarius</name>
    <dbReference type="NCBI Taxonomy" id="280406"/>
    <lineage>
        <taxon>Eukaryota</taxon>
        <taxon>Metazoa</taxon>
        <taxon>Ecdysozoa</taxon>
        <taxon>Arthropoda</taxon>
        <taxon>Chelicerata</taxon>
        <taxon>Arachnida</taxon>
        <taxon>Araneae</taxon>
        <taxon>Araneomorphae</taxon>
        <taxon>Entelegynae</taxon>
        <taxon>Araneoidea</taxon>
        <taxon>Araneidae</taxon>
        <taxon>Larinioides</taxon>
    </lineage>
</organism>
<dbReference type="Proteomes" id="UP001497382">
    <property type="component" value="Unassembled WGS sequence"/>
</dbReference>
<feature type="coiled-coil region" evidence="1">
    <location>
        <begin position="2937"/>
        <end position="2978"/>
    </location>
</feature>
<comment type="caution">
    <text evidence="3">The sequence shown here is derived from an EMBL/GenBank/DDBJ whole genome shotgun (WGS) entry which is preliminary data.</text>
</comment>
<feature type="coiled-coil region" evidence="1">
    <location>
        <begin position="1668"/>
        <end position="1705"/>
    </location>
</feature>
<dbReference type="GO" id="GO:0010389">
    <property type="term" value="P:regulation of G2/M transition of mitotic cell cycle"/>
    <property type="evidence" value="ECO:0007669"/>
    <property type="project" value="TreeGrafter"/>
</dbReference>
<dbReference type="GO" id="GO:0000775">
    <property type="term" value="C:chromosome, centromeric region"/>
    <property type="evidence" value="ECO:0007669"/>
    <property type="project" value="InterPro"/>
</dbReference>
<evidence type="ECO:0000256" key="2">
    <source>
        <dbReference type="SAM" id="MobiDB-lite"/>
    </source>
</evidence>
<feature type="coiled-coil region" evidence="1">
    <location>
        <begin position="1734"/>
        <end position="1786"/>
    </location>
</feature>
<dbReference type="GO" id="GO:0070840">
    <property type="term" value="F:dynein complex binding"/>
    <property type="evidence" value="ECO:0007669"/>
    <property type="project" value="TreeGrafter"/>
</dbReference>
<protein>
    <recommendedName>
        <fullName evidence="5">Centromere protein F</fullName>
    </recommendedName>
</protein>
<feature type="region of interest" description="Disordered" evidence="2">
    <location>
        <begin position="3331"/>
        <end position="3350"/>
    </location>
</feature>
<name>A0AAV2AD78_9ARAC</name>
<feature type="coiled-coil region" evidence="1">
    <location>
        <begin position="2584"/>
        <end position="2696"/>
    </location>
</feature>
<feature type="coiled-coil region" evidence="1">
    <location>
        <begin position="2725"/>
        <end position="2908"/>
    </location>
</feature>